<dbReference type="Gene3D" id="1.20.1250.20">
    <property type="entry name" value="MFS general substrate transporter like domains"/>
    <property type="match status" value="2"/>
</dbReference>
<feature type="transmembrane region" description="Helical" evidence="5">
    <location>
        <begin position="44"/>
        <end position="67"/>
    </location>
</feature>
<dbReference type="Pfam" id="PF07690">
    <property type="entry name" value="MFS_1"/>
    <property type="match status" value="1"/>
</dbReference>
<evidence type="ECO:0000256" key="2">
    <source>
        <dbReference type="ARBA" id="ARBA00022692"/>
    </source>
</evidence>
<dbReference type="InterPro" id="IPR036259">
    <property type="entry name" value="MFS_trans_sf"/>
</dbReference>
<evidence type="ECO:0000256" key="5">
    <source>
        <dbReference type="SAM" id="Phobius"/>
    </source>
</evidence>
<evidence type="ECO:0000313" key="8">
    <source>
        <dbReference type="Proteomes" id="UP001597373"/>
    </source>
</evidence>
<proteinExistence type="predicted"/>
<dbReference type="PROSITE" id="PS50850">
    <property type="entry name" value="MFS"/>
    <property type="match status" value="1"/>
</dbReference>
<evidence type="ECO:0000259" key="6">
    <source>
        <dbReference type="PROSITE" id="PS50850"/>
    </source>
</evidence>
<feature type="domain" description="Major facilitator superfamily (MFS) profile" evidence="6">
    <location>
        <begin position="9"/>
        <end position="385"/>
    </location>
</feature>
<feature type="transmembrane region" description="Helical" evidence="5">
    <location>
        <begin position="74"/>
        <end position="92"/>
    </location>
</feature>
<evidence type="ECO:0000313" key="7">
    <source>
        <dbReference type="EMBL" id="MFD2259239.1"/>
    </source>
</evidence>
<feature type="transmembrane region" description="Helical" evidence="5">
    <location>
        <begin position="208"/>
        <end position="233"/>
    </location>
</feature>
<feature type="transmembrane region" description="Helical" evidence="5">
    <location>
        <begin position="98"/>
        <end position="117"/>
    </location>
</feature>
<dbReference type="InterPro" id="IPR011701">
    <property type="entry name" value="MFS"/>
</dbReference>
<keyword evidence="3 5" id="KW-1133">Transmembrane helix</keyword>
<feature type="transmembrane region" description="Helical" evidence="5">
    <location>
        <begin position="360"/>
        <end position="377"/>
    </location>
</feature>
<sequence>MSSDPVRAARWAVAACFFVNGLIVGSWVPQVPLLAQRFGLGETALGLIILVLGIGAVTVMPLCGWLVGRTSSRLVVRVSALLSAFALPLIAFAPNLPLAVPAVALFGAFVGGMDVAMNSNAVVVERRLGSAIMSSSHGFWSLGGFVGAGVGGRIAEALGSQGHALVVLAVVLAILAVALPRLIEERRALPEASSLAPRAVRFPRKPGIYVIGILSLLCMAPEGAVLDWTALYLRQEMGASLATASLAFTFFSGTMALVRFLGDSVRNHLGAVRTVRVSGIVAAVGLLAAGLSTHPMGAIIAFALAGLGIANMVPIIFSAAGNQPDVPASIGMSVATTIGYSGILVAPSLIGFVAERSGFAPVYIFFALVMLVVVLLSHRLSAADRIAVQPSPDMPL</sequence>
<dbReference type="PANTHER" id="PTHR23514:SF13">
    <property type="entry name" value="INNER MEMBRANE PROTEIN YBJJ"/>
    <property type="match status" value="1"/>
</dbReference>
<feature type="transmembrane region" description="Helical" evidence="5">
    <location>
        <begin position="138"/>
        <end position="155"/>
    </location>
</feature>
<organism evidence="7 8">
    <name type="scientific">Chelativorans composti</name>
    <dbReference type="NCBI Taxonomy" id="768533"/>
    <lineage>
        <taxon>Bacteria</taxon>
        <taxon>Pseudomonadati</taxon>
        <taxon>Pseudomonadota</taxon>
        <taxon>Alphaproteobacteria</taxon>
        <taxon>Hyphomicrobiales</taxon>
        <taxon>Phyllobacteriaceae</taxon>
        <taxon>Chelativorans</taxon>
    </lineage>
</organism>
<feature type="transmembrane region" description="Helical" evidence="5">
    <location>
        <begin position="12"/>
        <end position="32"/>
    </location>
</feature>
<dbReference type="RefSeq" id="WP_345098742.1">
    <property type="nucleotide sequence ID" value="NZ_BAABGS010000018.1"/>
</dbReference>
<keyword evidence="2 5" id="KW-0812">Transmembrane</keyword>
<evidence type="ECO:0000256" key="3">
    <source>
        <dbReference type="ARBA" id="ARBA00022989"/>
    </source>
</evidence>
<keyword evidence="4 5" id="KW-0472">Membrane</keyword>
<dbReference type="EMBL" id="JBHUIR010000020">
    <property type="protein sequence ID" value="MFD2259239.1"/>
    <property type="molecule type" value="Genomic_DNA"/>
</dbReference>
<dbReference type="Proteomes" id="UP001597373">
    <property type="component" value="Unassembled WGS sequence"/>
</dbReference>
<dbReference type="PANTHER" id="PTHR23514">
    <property type="entry name" value="BYPASS OF STOP CODON PROTEIN 6"/>
    <property type="match status" value="1"/>
</dbReference>
<name>A0ABW5DFS5_9HYPH</name>
<accession>A0ABW5DFS5</accession>
<comment type="subcellular location">
    <subcellularLocation>
        <location evidence="1">Membrane</location>
        <topology evidence="1">Multi-pass membrane protein</topology>
    </subcellularLocation>
</comment>
<dbReference type="InterPro" id="IPR051788">
    <property type="entry name" value="MFS_Transporter"/>
</dbReference>
<feature type="transmembrane region" description="Helical" evidence="5">
    <location>
        <begin position="239"/>
        <end position="262"/>
    </location>
</feature>
<feature type="transmembrane region" description="Helical" evidence="5">
    <location>
        <begin position="332"/>
        <end position="354"/>
    </location>
</feature>
<feature type="transmembrane region" description="Helical" evidence="5">
    <location>
        <begin position="274"/>
        <end position="292"/>
    </location>
</feature>
<dbReference type="InterPro" id="IPR020846">
    <property type="entry name" value="MFS_dom"/>
</dbReference>
<protein>
    <submittedName>
        <fullName evidence="7">MFS transporter</fullName>
    </submittedName>
</protein>
<dbReference type="CDD" id="cd17393">
    <property type="entry name" value="MFS_MosC_like"/>
    <property type="match status" value="1"/>
</dbReference>
<evidence type="ECO:0000256" key="1">
    <source>
        <dbReference type="ARBA" id="ARBA00004141"/>
    </source>
</evidence>
<feature type="transmembrane region" description="Helical" evidence="5">
    <location>
        <begin position="298"/>
        <end position="320"/>
    </location>
</feature>
<evidence type="ECO:0000256" key="4">
    <source>
        <dbReference type="ARBA" id="ARBA00023136"/>
    </source>
</evidence>
<feature type="transmembrane region" description="Helical" evidence="5">
    <location>
        <begin position="161"/>
        <end position="179"/>
    </location>
</feature>
<comment type="caution">
    <text evidence="7">The sequence shown here is derived from an EMBL/GenBank/DDBJ whole genome shotgun (WGS) entry which is preliminary data.</text>
</comment>
<reference evidence="8" key="1">
    <citation type="journal article" date="2019" name="Int. J. Syst. Evol. Microbiol.">
        <title>The Global Catalogue of Microorganisms (GCM) 10K type strain sequencing project: providing services to taxonomists for standard genome sequencing and annotation.</title>
        <authorList>
            <consortium name="The Broad Institute Genomics Platform"/>
            <consortium name="The Broad Institute Genome Sequencing Center for Infectious Disease"/>
            <person name="Wu L."/>
            <person name="Ma J."/>
        </authorList>
    </citation>
    <scope>NUCLEOTIDE SEQUENCE [LARGE SCALE GENOMIC DNA]</scope>
    <source>
        <strain evidence="8">KCTC 23707</strain>
    </source>
</reference>
<gene>
    <name evidence="7" type="ORF">ACFSMZ_05620</name>
</gene>
<dbReference type="SUPFAM" id="SSF103473">
    <property type="entry name" value="MFS general substrate transporter"/>
    <property type="match status" value="1"/>
</dbReference>
<keyword evidence="8" id="KW-1185">Reference proteome</keyword>